<dbReference type="AlphaFoldDB" id="A0A919SIZ7"/>
<protein>
    <submittedName>
        <fullName evidence="1">Uncharacterized protein</fullName>
    </submittedName>
</protein>
<sequence>MVDRSNGKVRWRAFVGDGPLGELMHHNGRLSVALDPAGASLTWPEGSRLSPAHAAALQSLCRDVLSFARSRRELALVMMSSAEIRHGNVVARRTAGDWPGRLAQALVIATDVDDRRLADTIRMLTRSQGVRTVGTPRPRHGPDVAQAERDRQDALYLDRVDLEQDVEGEVRYWLTQFSEILGRIVSL</sequence>
<evidence type="ECO:0000313" key="1">
    <source>
        <dbReference type="EMBL" id="GIM72830.1"/>
    </source>
</evidence>
<dbReference type="Proteomes" id="UP000680865">
    <property type="component" value="Unassembled WGS sequence"/>
</dbReference>
<gene>
    <name evidence="1" type="ORF">Aco04nite_32160</name>
</gene>
<comment type="caution">
    <text evidence="1">The sequence shown here is derived from an EMBL/GenBank/DDBJ whole genome shotgun (WGS) entry which is preliminary data.</text>
</comment>
<dbReference type="EMBL" id="BOQP01000016">
    <property type="protein sequence ID" value="GIM72830.1"/>
    <property type="molecule type" value="Genomic_DNA"/>
</dbReference>
<evidence type="ECO:0000313" key="2">
    <source>
        <dbReference type="Proteomes" id="UP000680865"/>
    </source>
</evidence>
<dbReference type="RefSeq" id="WP_212998012.1">
    <property type="nucleotide sequence ID" value="NZ_BAAATW010000007.1"/>
</dbReference>
<keyword evidence="2" id="KW-1185">Reference proteome</keyword>
<organism evidence="1 2">
    <name type="scientific">Winogradskya consettensis</name>
    <dbReference type="NCBI Taxonomy" id="113560"/>
    <lineage>
        <taxon>Bacteria</taxon>
        <taxon>Bacillati</taxon>
        <taxon>Actinomycetota</taxon>
        <taxon>Actinomycetes</taxon>
        <taxon>Micromonosporales</taxon>
        <taxon>Micromonosporaceae</taxon>
        <taxon>Winogradskya</taxon>
    </lineage>
</organism>
<proteinExistence type="predicted"/>
<accession>A0A919SIZ7</accession>
<name>A0A919SIZ7_9ACTN</name>
<reference evidence="1" key="1">
    <citation type="submission" date="2021-03" db="EMBL/GenBank/DDBJ databases">
        <title>Whole genome shotgun sequence of Actinoplanes consettensis NBRC 14913.</title>
        <authorList>
            <person name="Komaki H."/>
            <person name="Tamura T."/>
        </authorList>
    </citation>
    <scope>NUCLEOTIDE SEQUENCE</scope>
    <source>
        <strain evidence="1">NBRC 14913</strain>
    </source>
</reference>